<name>A0A645BRH1_9ZZZZ</name>
<dbReference type="GO" id="GO:0032259">
    <property type="term" value="P:methylation"/>
    <property type="evidence" value="ECO:0007669"/>
    <property type="project" value="UniProtKB-KW"/>
</dbReference>
<dbReference type="GO" id="GO:0102208">
    <property type="term" value="F:2-polyprenyl-6-hydroxyphenol methylase activity"/>
    <property type="evidence" value="ECO:0007669"/>
    <property type="project" value="UniProtKB-EC"/>
</dbReference>
<keyword evidence="3" id="KW-0949">S-adenosyl-L-methionine</keyword>
<reference evidence="5" key="1">
    <citation type="submission" date="2019-08" db="EMBL/GenBank/DDBJ databases">
        <authorList>
            <person name="Kucharzyk K."/>
            <person name="Murdoch R.W."/>
            <person name="Higgins S."/>
            <person name="Loffler F."/>
        </authorList>
    </citation>
    <scope>NUCLEOTIDE SEQUENCE</scope>
</reference>
<evidence type="ECO:0000256" key="2">
    <source>
        <dbReference type="ARBA" id="ARBA00022679"/>
    </source>
</evidence>
<dbReference type="EMBL" id="VSSQ01022025">
    <property type="protein sequence ID" value="MPM68030.1"/>
    <property type="molecule type" value="Genomic_DNA"/>
</dbReference>
<dbReference type="PANTHER" id="PTHR43464">
    <property type="entry name" value="METHYLTRANSFERASE"/>
    <property type="match status" value="1"/>
</dbReference>
<evidence type="ECO:0000259" key="4">
    <source>
        <dbReference type="Pfam" id="PF13649"/>
    </source>
</evidence>
<dbReference type="InterPro" id="IPR041698">
    <property type="entry name" value="Methyltransf_25"/>
</dbReference>
<keyword evidence="1 5" id="KW-0489">Methyltransferase</keyword>
<proteinExistence type="predicted"/>
<dbReference type="CDD" id="cd02440">
    <property type="entry name" value="AdoMet_MTases"/>
    <property type="match status" value="1"/>
</dbReference>
<protein>
    <submittedName>
        <fullName evidence="5">Ubiquinone biosynthesis O-methyltransferase</fullName>
        <ecNumber evidence="5">2.1.1.222</ecNumber>
    </submittedName>
</protein>
<feature type="domain" description="Methyltransferase" evidence="4">
    <location>
        <begin position="45"/>
        <end position="134"/>
    </location>
</feature>
<sequence length="198" mass="21439">MGMYDVAYALGIAPWERYLRAAGPGIMARLDTEEAERPNPPGRALDLGCGRGLYTAELARRGWRATGIDAVERAITAARRTRTPGTTFVVGDVTDLASQGLGTFDFFLDIGCFQALDRDRSRRMAEGMTALANPDATLLILAFQPTGLLARAGSASPAEVEAAFAAWTLLSVEPAETTGLGWPLNHTSPQWYRLRLRP</sequence>
<evidence type="ECO:0000256" key="3">
    <source>
        <dbReference type="ARBA" id="ARBA00022691"/>
    </source>
</evidence>
<dbReference type="Pfam" id="PF13649">
    <property type="entry name" value="Methyltransf_25"/>
    <property type="match status" value="1"/>
</dbReference>
<dbReference type="SUPFAM" id="SSF53335">
    <property type="entry name" value="S-adenosyl-L-methionine-dependent methyltransferases"/>
    <property type="match status" value="1"/>
</dbReference>
<dbReference type="InterPro" id="IPR029063">
    <property type="entry name" value="SAM-dependent_MTases_sf"/>
</dbReference>
<dbReference type="AlphaFoldDB" id="A0A645BRH1"/>
<dbReference type="EC" id="2.1.1.222" evidence="5"/>
<keyword evidence="5" id="KW-0830">Ubiquinone</keyword>
<accession>A0A645BRH1</accession>
<evidence type="ECO:0000313" key="5">
    <source>
        <dbReference type="EMBL" id="MPM68030.1"/>
    </source>
</evidence>
<dbReference type="PANTHER" id="PTHR43464:SF19">
    <property type="entry name" value="UBIQUINONE BIOSYNTHESIS O-METHYLTRANSFERASE, MITOCHONDRIAL"/>
    <property type="match status" value="1"/>
</dbReference>
<organism evidence="5">
    <name type="scientific">bioreactor metagenome</name>
    <dbReference type="NCBI Taxonomy" id="1076179"/>
    <lineage>
        <taxon>unclassified sequences</taxon>
        <taxon>metagenomes</taxon>
        <taxon>ecological metagenomes</taxon>
    </lineage>
</organism>
<keyword evidence="2 5" id="KW-0808">Transferase</keyword>
<gene>
    <name evidence="5" type="primary">ubiG_47</name>
    <name evidence="5" type="ORF">SDC9_114956</name>
</gene>
<comment type="caution">
    <text evidence="5">The sequence shown here is derived from an EMBL/GenBank/DDBJ whole genome shotgun (WGS) entry which is preliminary data.</text>
</comment>
<dbReference type="Gene3D" id="3.40.50.150">
    <property type="entry name" value="Vaccinia Virus protein VP39"/>
    <property type="match status" value="1"/>
</dbReference>
<evidence type="ECO:0000256" key="1">
    <source>
        <dbReference type="ARBA" id="ARBA00022603"/>
    </source>
</evidence>